<reference evidence="4" key="1">
    <citation type="submission" date="2025-08" db="UniProtKB">
        <authorList>
            <consortium name="RefSeq"/>
        </authorList>
    </citation>
    <scope>IDENTIFICATION</scope>
    <source>
        <tissue evidence="4">Testes</tissue>
    </source>
</reference>
<dbReference type="PANTHER" id="PTHR10794:SF63">
    <property type="entry name" value="ALPHA_BETA HYDROLASE 1, ISOFORM A"/>
    <property type="match status" value="1"/>
</dbReference>
<sequence>NTTLKRLVISACNCILIGKDARFKLFLNKHCPVLNETYWPTFWCIEGTMMSLMRVFLHATIFRVAGVNYISSSEMLTASDGGEICLQWADTGYKQRDSKDMNPKPIILLLYGVTGNSDDGYILELVNIASNLGYRSVVMNYRGKGGAIFKTAKGHCPPYTGDLEFVMEHLKTNHPHSVMVCVAVSMGATVLFNYLAKTGHDCWFKAALVVSTAWDMISVNNVLENTVSRFIFNKHILGKLKDMVDKNSHLLQRDYDVEYILKSATIREFEERVLVQMFGYRNVEEYYNDCCIHQKISSVKIPVLCLNADNDPISPKCAFPIKEASQYSNIVLAITSHGGHVAFCERLIPSRANYMNRVFKEYVDAIFKFGEKELFTTMPNNDASNTFH</sequence>
<dbReference type="InterPro" id="IPR050960">
    <property type="entry name" value="AB_hydrolase_4_sf"/>
</dbReference>
<dbReference type="RefSeq" id="XP_006815726.1">
    <property type="nucleotide sequence ID" value="XM_006815663.1"/>
</dbReference>
<dbReference type="InterPro" id="IPR012020">
    <property type="entry name" value="ABHD4"/>
</dbReference>
<organism evidence="3 4">
    <name type="scientific">Saccoglossus kowalevskii</name>
    <name type="common">Acorn worm</name>
    <dbReference type="NCBI Taxonomy" id="10224"/>
    <lineage>
        <taxon>Eukaryota</taxon>
        <taxon>Metazoa</taxon>
        <taxon>Hemichordata</taxon>
        <taxon>Enteropneusta</taxon>
        <taxon>Harrimaniidae</taxon>
        <taxon>Saccoglossus</taxon>
    </lineage>
</organism>
<dbReference type="GeneID" id="100375619"/>
<evidence type="ECO:0000259" key="2">
    <source>
        <dbReference type="Pfam" id="PF12146"/>
    </source>
</evidence>
<name>A0ABM0M6T5_SACKO</name>
<dbReference type="SUPFAM" id="SSF53474">
    <property type="entry name" value="alpha/beta-Hydrolases"/>
    <property type="match status" value="1"/>
</dbReference>
<evidence type="ECO:0000313" key="3">
    <source>
        <dbReference type="Proteomes" id="UP000694865"/>
    </source>
</evidence>
<feature type="domain" description="Serine aminopeptidase S33" evidence="2">
    <location>
        <begin position="104"/>
        <end position="315"/>
    </location>
</feature>
<dbReference type="InterPro" id="IPR022742">
    <property type="entry name" value="Hydrolase_4"/>
</dbReference>
<dbReference type="PANTHER" id="PTHR10794">
    <property type="entry name" value="ABHYDROLASE DOMAIN-CONTAINING PROTEIN"/>
    <property type="match status" value="1"/>
</dbReference>
<feature type="non-terminal residue" evidence="4">
    <location>
        <position position="388"/>
    </location>
</feature>
<dbReference type="Pfam" id="PF12146">
    <property type="entry name" value="Hydrolase_4"/>
    <property type="match status" value="1"/>
</dbReference>
<evidence type="ECO:0000256" key="1">
    <source>
        <dbReference type="ARBA" id="ARBA00010884"/>
    </source>
</evidence>
<comment type="similarity">
    <text evidence="1">Belongs to the AB hydrolase superfamily. AB hydrolase 4 family.</text>
</comment>
<dbReference type="PIRSF" id="PIRSF005211">
    <property type="entry name" value="Ab_hydro_YheT"/>
    <property type="match status" value="1"/>
</dbReference>
<proteinExistence type="inferred from homology"/>
<gene>
    <name evidence="4" type="primary">LOC100375619</name>
</gene>
<dbReference type="InterPro" id="IPR029058">
    <property type="entry name" value="AB_hydrolase_fold"/>
</dbReference>
<keyword evidence="3" id="KW-1185">Reference proteome</keyword>
<evidence type="ECO:0000313" key="4">
    <source>
        <dbReference type="RefSeq" id="XP_006815726.1"/>
    </source>
</evidence>
<dbReference type="Proteomes" id="UP000694865">
    <property type="component" value="Unplaced"/>
</dbReference>
<dbReference type="Gene3D" id="3.40.50.1820">
    <property type="entry name" value="alpha/beta hydrolase"/>
    <property type="match status" value="1"/>
</dbReference>
<feature type="non-terminal residue" evidence="4">
    <location>
        <position position="1"/>
    </location>
</feature>
<protein>
    <submittedName>
        <fullName evidence="4">Abhydrolase domain-containing protein 3-like</fullName>
    </submittedName>
</protein>
<accession>A0ABM0M6T5</accession>